<evidence type="ECO:0000256" key="1">
    <source>
        <dbReference type="ARBA" id="ARBA00004141"/>
    </source>
</evidence>
<sequence>MEVVNQNIALREDRKLLVVAHLTQYLDYITGFGGLIVPLVLWLTTKDSVIGMDEHGKAIINFQLSLILYVIIGIPAILLLGAGIVLLVFAGVLSFVMPIVNAVRAGNGESPSYFGTIRFIS</sequence>
<feature type="transmembrane region" description="Helical" evidence="5">
    <location>
        <begin position="66"/>
        <end position="97"/>
    </location>
</feature>
<dbReference type="Proteomes" id="UP001356308">
    <property type="component" value="Unassembled WGS sequence"/>
</dbReference>
<comment type="subcellular location">
    <subcellularLocation>
        <location evidence="1">Membrane</location>
        <topology evidence="1">Multi-pass membrane protein</topology>
    </subcellularLocation>
</comment>
<dbReference type="Pfam" id="PF09685">
    <property type="entry name" value="MamF_MmsF"/>
    <property type="match status" value="1"/>
</dbReference>
<keyword evidence="2 5" id="KW-0812">Transmembrane</keyword>
<evidence type="ECO:0000256" key="5">
    <source>
        <dbReference type="SAM" id="Phobius"/>
    </source>
</evidence>
<keyword evidence="7" id="KW-1185">Reference proteome</keyword>
<protein>
    <submittedName>
        <fullName evidence="6">DUF4870 domain-containing protein</fullName>
    </submittedName>
</protein>
<dbReference type="InterPro" id="IPR019109">
    <property type="entry name" value="MamF_MmsF"/>
</dbReference>
<organism evidence="6 7">
    <name type="scientific">Maribacter cobaltidurans</name>
    <dbReference type="NCBI Taxonomy" id="1178778"/>
    <lineage>
        <taxon>Bacteria</taxon>
        <taxon>Pseudomonadati</taxon>
        <taxon>Bacteroidota</taxon>
        <taxon>Flavobacteriia</taxon>
        <taxon>Flavobacteriales</taxon>
        <taxon>Flavobacteriaceae</taxon>
        <taxon>Maribacter</taxon>
    </lineage>
</organism>
<comment type="caution">
    <text evidence="6">The sequence shown here is derived from an EMBL/GenBank/DDBJ whole genome shotgun (WGS) entry which is preliminary data.</text>
</comment>
<proteinExistence type="predicted"/>
<reference evidence="6 7" key="1">
    <citation type="submission" date="2024-01" db="EMBL/GenBank/DDBJ databases">
        <title>Maribacter spp. originated from different algae showed divergent polysaccharides utilization ability.</title>
        <authorList>
            <person name="Wang H."/>
            <person name="Wu Y."/>
        </authorList>
    </citation>
    <scope>NUCLEOTIDE SEQUENCE [LARGE SCALE GENOMIC DNA]</scope>
    <source>
        <strain evidence="6 7">PR1</strain>
    </source>
</reference>
<evidence type="ECO:0000313" key="7">
    <source>
        <dbReference type="Proteomes" id="UP001356308"/>
    </source>
</evidence>
<dbReference type="EMBL" id="JAZDDG010000006">
    <property type="protein sequence ID" value="MEE1977143.1"/>
    <property type="molecule type" value="Genomic_DNA"/>
</dbReference>
<gene>
    <name evidence="6" type="ORF">V1I91_13735</name>
</gene>
<name>A0ABU7IWD8_9FLAO</name>
<evidence type="ECO:0000256" key="2">
    <source>
        <dbReference type="ARBA" id="ARBA00022692"/>
    </source>
</evidence>
<feature type="transmembrane region" description="Helical" evidence="5">
    <location>
        <begin position="25"/>
        <end position="45"/>
    </location>
</feature>
<keyword evidence="3 5" id="KW-1133">Transmembrane helix</keyword>
<evidence type="ECO:0000256" key="3">
    <source>
        <dbReference type="ARBA" id="ARBA00022989"/>
    </source>
</evidence>
<dbReference type="RefSeq" id="WP_272651833.1">
    <property type="nucleotide sequence ID" value="NZ_JAZDDG010000006.1"/>
</dbReference>
<accession>A0ABU7IWD8</accession>
<keyword evidence="4 5" id="KW-0472">Membrane</keyword>
<evidence type="ECO:0000256" key="4">
    <source>
        <dbReference type="ARBA" id="ARBA00023136"/>
    </source>
</evidence>
<evidence type="ECO:0000313" key="6">
    <source>
        <dbReference type="EMBL" id="MEE1977143.1"/>
    </source>
</evidence>